<feature type="region of interest" description="Disordered" evidence="1">
    <location>
        <begin position="24"/>
        <end position="105"/>
    </location>
</feature>
<feature type="compositionally biased region" description="Acidic residues" evidence="1">
    <location>
        <begin position="477"/>
        <end position="489"/>
    </location>
</feature>
<organism evidence="2 3">
    <name type="scientific">Hyaloperonospora brassicae</name>
    <name type="common">Brassica downy mildew</name>
    <name type="synonym">Peronospora brassicae</name>
    <dbReference type="NCBI Taxonomy" id="162125"/>
    <lineage>
        <taxon>Eukaryota</taxon>
        <taxon>Sar</taxon>
        <taxon>Stramenopiles</taxon>
        <taxon>Oomycota</taxon>
        <taxon>Peronosporomycetes</taxon>
        <taxon>Peronosporales</taxon>
        <taxon>Peronosporaceae</taxon>
        <taxon>Hyaloperonospora</taxon>
    </lineage>
</organism>
<proteinExistence type="predicted"/>
<dbReference type="EMBL" id="CANTFL010001446">
    <property type="protein sequence ID" value="CAI5740594.1"/>
    <property type="molecule type" value="Genomic_DNA"/>
</dbReference>
<dbReference type="AlphaFoldDB" id="A0AAV0UUS6"/>
<dbReference type="Proteomes" id="UP001162031">
    <property type="component" value="Unassembled WGS sequence"/>
</dbReference>
<name>A0AAV0UUS6_HYABA</name>
<protein>
    <recommendedName>
        <fullName evidence="4">Fibrous sheath-interacting protein 1</fullName>
    </recommendedName>
</protein>
<reference evidence="2" key="1">
    <citation type="submission" date="2022-12" db="EMBL/GenBank/DDBJ databases">
        <authorList>
            <person name="Webb A."/>
        </authorList>
    </citation>
    <scope>NUCLEOTIDE SEQUENCE</scope>
    <source>
        <strain evidence="2">Hp1</strain>
    </source>
</reference>
<keyword evidence="3" id="KW-1185">Reference proteome</keyword>
<comment type="caution">
    <text evidence="2">The sequence shown here is derived from an EMBL/GenBank/DDBJ whole genome shotgun (WGS) entry which is preliminary data.</text>
</comment>
<feature type="compositionally biased region" description="Polar residues" evidence="1">
    <location>
        <begin position="394"/>
        <end position="412"/>
    </location>
</feature>
<gene>
    <name evidence="2" type="ORF">HBR001_LOCUS8197</name>
</gene>
<evidence type="ECO:0008006" key="4">
    <source>
        <dbReference type="Google" id="ProtNLM"/>
    </source>
</evidence>
<accession>A0AAV0UUS6</accession>
<evidence type="ECO:0000313" key="2">
    <source>
        <dbReference type="EMBL" id="CAI5740594.1"/>
    </source>
</evidence>
<sequence>MFTAELLDLKTALQCTLTRLSTALTTSEDDGDHHCPSRAAAPTTARATASTGHERQDLSRPWPRHELRRKVAAASTERRALERQLQHQRQTLDAMAQKRRTDRRRRTAWQRAMAQLQEQQTQIRQELERVAAGTDVMERQGAEADGDSCCKGIPMVGKETTRTTTRCVDDTLRGQQTQTYSIGGVVTLEPLARLKWEKHEKEERKPKQQQTSARRVDAVAWLKQNASFGSAVVEEKEGDDEEDDDVGTCRRDMDQLRRLRCSKRPPDALTDVFLLQLKFAETMLKLEKSVQMRDQLLRGCRTTSRTGTPAKAKLGQDCSCCRQARWSSEREGSSDESVSSSSLSSLKSTPSCGQKLRTRCPDLRDPGATIAEKYVPSSLGADNSPSPELAGVASMSSITTPPRDSPEESWNSDCGHDLFDGQESQTYETPTTGSSGTTPTTGSDQKSASSMSKQVRFGNDAYSTPVLARKFNFDGPSVDDDDDGEEEEHKEESESILSFLGGSVVSSTELNEVSFLRAFEHFRRELHLSELTNAPVDPSLVRKLFAEPHLAEPDEPNSTMRPVIEGAQDSVDKLTIKDDGCDDIATVPGLAGLSIPELQERRRQLCLDIQAASAQLVLNSGRMLDVTRSPDVKQTRDRLMSMRDDVKLIDARLSGLQ</sequence>
<feature type="compositionally biased region" description="Basic and acidic residues" evidence="1">
    <location>
        <begin position="76"/>
        <end position="85"/>
    </location>
</feature>
<feature type="compositionally biased region" description="Polar residues" evidence="1">
    <location>
        <begin position="444"/>
        <end position="453"/>
    </location>
</feature>
<feature type="region of interest" description="Disordered" evidence="1">
    <location>
        <begin position="471"/>
        <end position="496"/>
    </location>
</feature>
<evidence type="ECO:0000256" key="1">
    <source>
        <dbReference type="SAM" id="MobiDB-lite"/>
    </source>
</evidence>
<feature type="compositionally biased region" description="Low complexity" evidence="1">
    <location>
        <begin position="429"/>
        <end position="443"/>
    </location>
</feature>
<evidence type="ECO:0000313" key="3">
    <source>
        <dbReference type="Proteomes" id="UP001162031"/>
    </source>
</evidence>
<feature type="compositionally biased region" description="Low complexity" evidence="1">
    <location>
        <begin position="37"/>
        <end position="51"/>
    </location>
</feature>
<feature type="compositionally biased region" description="Low complexity" evidence="1">
    <location>
        <begin position="335"/>
        <end position="351"/>
    </location>
</feature>
<feature type="region of interest" description="Disordered" evidence="1">
    <location>
        <begin position="331"/>
        <end position="453"/>
    </location>
</feature>